<feature type="region of interest" description="Disordered" evidence="1">
    <location>
        <begin position="264"/>
        <end position="283"/>
    </location>
</feature>
<name>A0ABP6VCY3_9ACTN</name>
<organism evidence="2 3">
    <name type="scientific">Nonomuraea rosea</name>
    <dbReference type="NCBI Taxonomy" id="638574"/>
    <lineage>
        <taxon>Bacteria</taxon>
        <taxon>Bacillati</taxon>
        <taxon>Actinomycetota</taxon>
        <taxon>Actinomycetes</taxon>
        <taxon>Streptosporangiales</taxon>
        <taxon>Streptosporangiaceae</taxon>
        <taxon>Nonomuraea</taxon>
    </lineage>
</organism>
<dbReference type="EMBL" id="BAABDQ010000002">
    <property type="protein sequence ID" value="GAA3532652.1"/>
    <property type="molecule type" value="Genomic_DNA"/>
</dbReference>
<gene>
    <name evidence="2" type="ORF">GCM10022419_009690</name>
</gene>
<reference evidence="3" key="1">
    <citation type="journal article" date="2019" name="Int. J. Syst. Evol. Microbiol.">
        <title>The Global Catalogue of Microorganisms (GCM) 10K type strain sequencing project: providing services to taxonomists for standard genome sequencing and annotation.</title>
        <authorList>
            <consortium name="The Broad Institute Genomics Platform"/>
            <consortium name="The Broad Institute Genome Sequencing Center for Infectious Disease"/>
            <person name="Wu L."/>
            <person name="Ma J."/>
        </authorList>
    </citation>
    <scope>NUCLEOTIDE SEQUENCE [LARGE SCALE GENOMIC DNA]</scope>
    <source>
        <strain evidence="3">JCM 17326</strain>
    </source>
</reference>
<keyword evidence="3" id="KW-1185">Reference proteome</keyword>
<dbReference type="Proteomes" id="UP001500630">
    <property type="component" value="Unassembled WGS sequence"/>
</dbReference>
<accession>A0ABP6VCY3</accession>
<protein>
    <recommendedName>
        <fullName evidence="4">LppX_LprAFG lipoprotein</fullName>
    </recommendedName>
</protein>
<comment type="caution">
    <text evidence="2">The sequence shown here is derived from an EMBL/GenBank/DDBJ whole genome shotgun (WGS) entry which is preliminary data.</text>
</comment>
<evidence type="ECO:0000256" key="1">
    <source>
        <dbReference type="SAM" id="MobiDB-lite"/>
    </source>
</evidence>
<evidence type="ECO:0000313" key="2">
    <source>
        <dbReference type="EMBL" id="GAA3532652.1"/>
    </source>
</evidence>
<dbReference type="Gene3D" id="2.50.20.20">
    <property type="match status" value="1"/>
</dbReference>
<sequence>MLALMAGCGGGAAATARTPADAVTQWMKGSAGVQVSRLVRLDYGEKVFTPPAEDDFVVPVNIGEYSESRTTGVLGATASDLTATYYQTNVPDELKGVPTDLSSMTTRVISIAGSGTYEYRADRQDVPAGKSWRHSRGSECAQLVRAIGSLGVLNLVSPEVLRKLAAPAPSSGKAIDGVATVVHTGSSSLAEFAIAAPPDDPVIVAQLRKRNDLIQVSWQLWVGPDRLPRRVHLTSTSPMAEDDQPKTTVIEVDFTGWGSDVLIDPPPSDQVHETGTCLDPEPY</sequence>
<proteinExistence type="predicted"/>
<evidence type="ECO:0000313" key="3">
    <source>
        <dbReference type="Proteomes" id="UP001500630"/>
    </source>
</evidence>
<evidence type="ECO:0008006" key="4">
    <source>
        <dbReference type="Google" id="ProtNLM"/>
    </source>
</evidence>